<reference evidence="1 2" key="1">
    <citation type="submission" date="2021-06" db="EMBL/GenBank/DDBJ databases">
        <authorList>
            <person name="Kallberg Y."/>
            <person name="Tangrot J."/>
            <person name="Rosling A."/>
        </authorList>
    </citation>
    <scope>NUCLEOTIDE SEQUENCE [LARGE SCALE GENOMIC DNA]</scope>
    <source>
        <strain evidence="1 2">120-4 pot B 10/14</strain>
    </source>
</reference>
<evidence type="ECO:0000313" key="1">
    <source>
        <dbReference type="EMBL" id="CAG8822492.1"/>
    </source>
</evidence>
<protein>
    <submittedName>
        <fullName evidence="1">16021_t:CDS:1</fullName>
    </submittedName>
</protein>
<sequence>MYHANAKKAREKKVLVDKDKDNLPIIGDAYDLENNEVAETLFSKLIENAKEMNYNKNSPTIHN</sequence>
<feature type="non-terminal residue" evidence="1">
    <location>
        <position position="63"/>
    </location>
</feature>
<accession>A0ABN7W9D4</accession>
<name>A0ABN7W9D4_GIGMA</name>
<comment type="caution">
    <text evidence="1">The sequence shown here is derived from an EMBL/GenBank/DDBJ whole genome shotgun (WGS) entry which is preliminary data.</text>
</comment>
<gene>
    <name evidence="1" type="ORF">GMARGA_LOCUS28108</name>
</gene>
<keyword evidence="2" id="KW-1185">Reference proteome</keyword>
<organism evidence="1 2">
    <name type="scientific">Gigaspora margarita</name>
    <dbReference type="NCBI Taxonomy" id="4874"/>
    <lineage>
        <taxon>Eukaryota</taxon>
        <taxon>Fungi</taxon>
        <taxon>Fungi incertae sedis</taxon>
        <taxon>Mucoromycota</taxon>
        <taxon>Glomeromycotina</taxon>
        <taxon>Glomeromycetes</taxon>
        <taxon>Diversisporales</taxon>
        <taxon>Gigasporaceae</taxon>
        <taxon>Gigaspora</taxon>
    </lineage>
</organism>
<evidence type="ECO:0000313" key="2">
    <source>
        <dbReference type="Proteomes" id="UP000789901"/>
    </source>
</evidence>
<proteinExistence type="predicted"/>
<dbReference type="Proteomes" id="UP000789901">
    <property type="component" value="Unassembled WGS sequence"/>
</dbReference>
<dbReference type="EMBL" id="CAJVQB010035402">
    <property type="protein sequence ID" value="CAG8822492.1"/>
    <property type="molecule type" value="Genomic_DNA"/>
</dbReference>